<dbReference type="Proteomes" id="UP000182248">
    <property type="component" value="Unassembled WGS sequence"/>
</dbReference>
<gene>
    <name evidence="1" type="ORF">SAMN02927921_03064</name>
</gene>
<evidence type="ECO:0000313" key="1">
    <source>
        <dbReference type="EMBL" id="SFW65642.1"/>
    </source>
</evidence>
<evidence type="ECO:0000313" key="2">
    <source>
        <dbReference type="Proteomes" id="UP000182248"/>
    </source>
</evidence>
<proteinExistence type="predicted"/>
<keyword evidence="2" id="KW-1185">Reference proteome</keyword>
<reference evidence="1 2" key="1">
    <citation type="submission" date="2016-11" db="EMBL/GenBank/DDBJ databases">
        <authorList>
            <person name="Jaros S."/>
            <person name="Januszkiewicz K."/>
            <person name="Wedrychowicz H."/>
        </authorList>
    </citation>
    <scope>NUCLEOTIDE SEQUENCE [LARGE SCALE GENOMIC DNA]</scope>
    <source>
        <strain evidence="1 2">CGMCC 1.12145</strain>
    </source>
</reference>
<dbReference type="EMBL" id="FPJE01000017">
    <property type="protein sequence ID" value="SFW65642.1"/>
    <property type="molecule type" value="Genomic_DNA"/>
</dbReference>
<name>A0A1K1R0B4_9FLAO</name>
<keyword evidence="1" id="KW-0238">DNA-binding</keyword>
<dbReference type="AlphaFoldDB" id="A0A1K1R0B4"/>
<dbReference type="STRING" id="1150368.SAMN02927921_03064"/>
<protein>
    <submittedName>
        <fullName evidence="1">DNA-binding response regulator, NarL/FixJ family, contains REC and HTH domains</fullName>
    </submittedName>
</protein>
<dbReference type="Gene3D" id="3.40.50.2300">
    <property type="match status" value="1"/>
</dbReference>
<accession>A0A1K1R0B4</accession>
<sequence>MIAEDQDGINQSVYNALSELGISEIAQTQYCDDAFIRIKKAAMDGKPYELLITDLFFEEDHRDQKYASGDVLAMALKKEFPDLKTIVYTVEARFQKVRSIMISGEIDAYACKGRKGLDELRLAIRKVYEGKSYISPDVRAAMGDRSDIEINDYDITIIRQLAGGKSQPEICRYLEQEGITPYSLSSVEKRINKLKDIFRANTPAHLVALAKDMGLV</sequence>
<organism evidence="1 2">
    <name type="scientific">Sinomicrobium oceani</name>
    <dbReference type="NCBI Taxonomy" id="1150368"/>
    <lineage>
        <taxon>Bacteria</taxon>
        <taxon>Pseudomonadati</taxon>
        <taxon>Bacteroidota</taxon>
        <taxon>Flavobacteriia</taxon>
        <taxon>Flavobacteriales</taxon>
        <taxon>Flavobacteriaceae</taxon>
        <taxon>Sinomicrobium</taxon>
    </lineage>
</organism>
<dbReference type="GO" id="GO:0003677">
    <property type="term" value="F:DNA binding"/>
    <property type="evidence" value="ECO:0007669"/>
    <property type="project" value="UniProtKB-KW"/>
</dbReference>